<dbReference type="AlphaFoldDB" id="A0A0D2C521"/>
<reference evidence="3 4" key="1">
    <citation type="submission" date="2015-01" db="EMBL/GenBank/DDBJ databases">
        <title>The Genome Sequence of Cladophialophora immunda CBS83496.</title>
        <authorList>
            <consortium name="The Broad Institute Genomics Platform"/>
            <person name="Cuomo C."/>
            <person name="de Hoog S."/>
            <person name="Gorbushina A."/>
            <person name="Stielow B."/>
            <person name="Teixiera M."/>
            <person name="Abouelleil A."/>
            <person name="Chapman S.B."/>
            <person name="Priest M."/>
            <person name="Young S.K."/>
            <person name="Wortman J."/>
            <person name="Nusbaum C."/>
            <person name="Birren B."/>
        </authorList>
    </citation>
    <scope>NUCLEOTIDE SEQUENCE [LARGE SCALE GENOMIC DNA]</scope>
    <source>
        <strain evidence="3 4">CBS 83496</strain>
    </source>
</reference>
<sequence length="180" mass="19360">MTHHQQGHVFQHDPPGSITSADTTMSSAPEHRKAAASADLDPKFDAMDITDDADGPEKDVSDVKTDPRDTTELADKEKTLRRVTTFLAIFLQLLFLAGLCIMAAGAFVFMALLTIIPCVRPAPNFHLAMWGMAALCVVNALVWHMLDQHIQARGKSKQDGGASISGHIRAGISGGHLGPH</sequence>
<evidence type="ECO:0000256" key="2">
    <source>
        <dbReference type="SAM" id="Phobius"/>
    </source>
</evidence>
<protein>
    <submittedName>
        <fullName evidence="3">Uncharacterized protein</fullName>
    </submittedName>
</protein>
<feature type="region of interest" description="Disordered" evidence="1">
    <location>
        <begin position="1"/>
        <end position="70"/>
    </location>
</feature>
<keyword evidence="2" id="KW-0812">Transmembrane</keyword>
<name>A0A0D2C521_9EURO</name>
<feature type="transmembrane region" description="Helical" evidence="2">
    <location>
        <begin position="86"/>
        <end position="115"/>
    </location>
</feature>
<keyword evidence="2" id="KW-0472">Membrane</keyword>
<proteinExistence type="predicted"/>
<gene>
    <name evidence="3" type="ORF">PV07_08691</name>
</gene>
<dbReference type="RefSeq" id="XP_016245741.1">
    <property type="nucleotide sequence ID" value="XM_016395885.1"/>
</dbReference>
<dbReference type="Proteomes" id="UP000054466">
    <property type="component" value="Unassembled WGS sequence"/>
</dbReference>
<keyword evidence="4" id="KW-1185">Reference proteome</keyword>
<feature type="compositionally biased region" description="Polar residues" evidence="1">
    <location>
        <begin position="17"/>
        <end position="27"/>
    </location>
</feature>
<feature type="compositionally biased region" description="Basic and acidic residues" evidence="1">
    <location>
        <begin position="55"/>
        <end position="70"/>
    </location>
</feature>
<keyword evidence="2" id="KW-1133">Transmembrane helix</keyword>
<dbReference type="EMBL" id="KN847044">
    <property type="protein sequence ID" value="KIW25525.1"/>
    <property type="molecule type" value="Genomic_DNA"/>
</dbReference>
<dbReference type="GeneID" id="27347885"/>
<dbReference type="VEuPathDB" id="FungiDB:PV07_08691"/>
<accession>A0A0D2C521</accession>
<dbReference type="HOGENOM" id="CLU_1496034_0_0_1"/>
<evidence type="ECO:0000256" key="1">
    <source>
        <dbReference type="SAM" id="MobiDB-lite"/>
    </source>
</evidence>
<evidence type="ECO:0000313" key="4">
    <source>
        <dbReference type="Proteomes" id="UP000054466"/>
    </source>
</evidence>
<evidence type="ECO:0000313" key="3">
    <source>
        <dbReference type="EMBL" id="KIW25525.1"/>
    </source>
</evidence>
<organism evidence="3 4">
    <name type="scientific">Cladophialophora immunda</name>
    <dbReference type="NCBI Taxonomy" id="569365"/>
    <lineage>
        <taxon>Eukaryota</taxon>
        <taxon>Fungi</taxon>
        <taxon>Dikarya</taxon>
        <taxon>Ascomycota</taxon>
        <taxon>Pezizomycotina</taxon>
        <taxon>Eurotiomycetes</taxon>
        <taxon>Chaetothyriomycetidae</taxon>
        <taxon>Chaetothyriales</taxon>
        <taxon>Herpotrichiellaceae</taxon>
        <taxon>Cladophialophora</taxon>
    </lineage>
</organism>
<feature type="transmembrane region" description="Helical" evidence="2">
    <location>
        <begin position="127"/>
        <end position="146"/>
    </location>
</feature>